<dbReference type="InterPro" id="IPR001227">
    <property type="entry name" value="Ac_transferase_dom_sf"/>
</dbReference>
<dbReference type="Pfam" id="PF08242">
    <property type="entry name" value="Methyltransf_12"/>
    <property type="match status" value="1"/>
</dbReference>
<dbReference type="GO" id="GO:0030639">
    <property type="term" value="P:polyketide biosynthetic process"/>
    <property type="evidence" value="ECO:0007669"/>
    <property type="project" value="UniProtKB-ARBA"/>
</dbReference>
<dbReference type="CDD" id="cd02440">
    <property type="entry name" value="AdoMet_MTases"/>
    <property type="match status" value="1"/>
</dbReference>
<dbReference type="SMART" id="SM00829">
    <property type="entry name" value="PKS_ER"/>
    <property type="match status" value="1"/>
</dbReference>
<evidence type="ECO:0000256" key="7">
    <source>
        <dbReference type="ARBA" id="ARBA00023268"/>
    </source>
</evidence>
<dbReference type="GO" id="GO:0004315">
    <property type="term" value="F:3-oxoacyl-[acyl-carrier-protein] synthase activity"/>
    <property type="evidence" value="ECO:0007669"/>
    <property type="project" value="InterPro"/>
</dbReference>
<dbReference type="InterPro" id="IPR020843">
    <property type="entry name" value="ER"/>
</dbReference>
<organism evidence="13 14">
    <name type="scientific">Penicillium subrubescens</name>
    <dbReference type="NCBI Taxonomy" id="1316194"/>
    <lineage>
        <taxon>Eukaryota</taxon>
        <taxon>Fungi</taxon>
        <taxon>Dikarya</taxon>
        <taxon>Ascomycota</taxon>
        <taxon>Pezizomycotina</taxon>
        <taxon>Eurotiomycetes</taxon>
        <taxon>Eurotiomycetidae</taxon>
        <taxon>Eurotiales</taxon>
        <taxon>Aspergillaceae</taxon>
        <taxon>Penicillium</taxon>
    </lineage>
</organism>
<dbReference type="InterPro" id="IPR036291">
    <property type="entry name" value="NAD(P)-bd_dom_sf"/>
</dbReference>
<evidence type="ECO:0000256" key="5">
    <source>
        <dbReference type="ARBA" id="ARBA00022857"/>
    </source>
</evidence>
<dbReference type="PROSITE" id="PS52019">
    <property type="entry name" value="PKS_MFAS_DH"/>
    <property type="match status" value="1"/>
</dbReference>
<name>A0A1Q5UD13_9EURO</name>
<dbReference type="InterPro" id="IPR036736">
    <property type="entry name" value="ACP-like_sf"/>
</dbReference>
<comment type="caution">
    <text evidence="13">The sequence shown here is derived from an EMBL/GenBank/DDBJ whole genome shotgun (WGS) entry which is preliminary data.</text>
</comment>
<keyword evidence="8" id="KW-0012">Acyltransferase</keyword>
<keyword evidence="1" id="KW-0596">Phosphopantetheine</keyword>
<feature type="domain" description="Ketosynthase family 3 (KS3)" evidence="11">
    <location>
        <begin position="6"/>
        <end position="432"/>
    </location>
</feature>
<dbReference type="Pfam" id="PF08659">
    <property type="entry name" value="KR"/>
    <property type="match status" value="1"/>
</dbReference>
<dbReference type="Gene3D" id="3.40.50.150">
    <property type="entry name" value="Vaccinia Virus protein VP39"/>
    <property type="match status" value="1"/>
</dbReference>
<reference evidence="13 14" key="1">
    <citation type="submission" date="2016-10" db="EMBL/GenBank/DDBJ databases">
        <title>Genome sequence of the ascomycete fungus Penicillium subrubescens.</title>
        <authorList>
            <person name="De Vries R.P."/>
            <person name="Peng M."/>
            <person name="Dilokpimol A."/>
            <person name="Hilden K."/>
            <person name="Makela M.R."/>
            <person name="Grigoriev I."/>
            <person name="Riley R."/>
            <person name="Granchi Z."/>
        </authorList>
    </citation>
    <scope>NUCLEOTIDE SEQUENCE [LARGE SCALE GENOMIC DNA]</scope>
    <source>
        <strain evidence="13 14">CBS 132785</strain>
    </source>
</reference>
<dbReference type="SUPFAM" id="SSF52151">
    <property type="entry name" value="FabD/lysophospholipase-like"/>
    <property type="match status" value="1"/>
</dbReference>
<dbReference type="Proteomes" id="UP000186955">
    <property type="component" value="Unassembled WGS sequence"/>
</dbReference>
<feature type="domain" description="PKS/mFAS DH" evidence="12">
    <location>
        <begin position="988"/>
        <end position="1291"/>
    </location>
</feature>
<dbReference type="InterPro" id="IPR013968">
    <property type="entry name" value="PKS_KR"/>
</dbReference>
<keyword evidence="2" id="KW-0597">Phosphoprotein</keyword>
<dbReference type="GO" id="GO:0031177">
    <property type="term" value="F:phosphopantetheine binding"/>
    <property type="evidence" value="ECO:0007669"/>
    <property type="project" value="InterPro"/>
</dbReference>
<accession>A0A1Q5UD13</accession>
<keyword evidence="7" id="KW-0511">Multifunctional enzyme</keyword>
<proteinExistence type="predicted"/>
<dbReference type="SMART" id="SM00826">
    <property type="entry name" value="PKS_DH"/>
    <property type="match status" value="1"/>
</dbReference>
<dbReference type="CDD" id="cd05195">
    <property type="entry name" value="enoyl_red"/>
    <property type="match status" value="1"/>
</dbReference>
<evidence type="ECO:0000256" key="3">
    <source>
        <dbReference type="ARBA" id="ARBA00022603"/>
    </source>
</evidence>
<dbReference type="InterPro" id="IPR016036">
    <property type="entry name" value="Malonyl_transacylase_ACP-bd"/>
</dbReference>
<dbReference type="InterPro" id="IPR006162">
    <property type="entry name" value="Ppantetheine_attach_site"/>
</dbReference>
<dbReference type="PROSITE" id="PS00012">
    <property type="entry name" value="PHOSPHOPANTETHEINE"/>
    <property type="match status" value="1"/>
</dbReference>
<evidence type="ECO:0000313" key="13">
    <source>
        <dbReference type="EMBL" id="OKP10353.1"/>
    </source>
</evidence>
<evidence type="ECO:0000256" key="1">
    <source>
        <dbReference type="ARBA" id="ARBA00022450"/>
    </source>
</evidence>
<dbReference type="Gene3D" id="3.10.129.110">
    <property type="entry name" value="Polyketide synthase dehydratase"/>
    <property type="match status" value="1"/>
</dbReference>
<dbReference type="Gene3D" id="3.30.70.3290">
    <property type="match status" value="1"/>
</dbReference>
<dbReference type="InterPro" id="IPR018201">
    <property type="entry name" value="Ketoacyl_synth_AS"/>
</dbReference>
<keyword evidence="4" id="KW-0808">Transferase</keyword>
<dbReference type="SMART" id="SM00822">
    <property type="entry name" value="PKS_KR"/>
    <property type="match status" value="1"/>
</dbReference>
<dbReference type="SUPFAM" id="SSF47336">
    <property type="entry name" value="ACP-like"/>
    <property type="match status" value="1"/>
</dbReference>
<dbReference type="InterPro" id="IPR057326">
    <property type="entry name" value="KR_dom"/>
</dbReference>
<dbReference type="InterPro" id="IPR016035">
    <property type="entry name" value="Acyl_Trfase/lysoPLipase"/>
</dbReference>
<dbReference type="Pfam" id="PF02801">
    <property type="entry name" value="Ketoacyl-synt_C"/>
    <property type="match status" value="1"/>
</dbReference>
<dbReference type="Pfam" id="PF21089">
    <property type="entry name" value="PKS_DH_N"/>
    <property type="match status" value="1"/>
</dbReference>
<dbReference type="Pfam" id="PF08240">
    <property type="entry name" value="ADH_N"/>
    <property type="match status" value="1"/>
</dbReference>
<dbReference type="GO" id="GO:0004312">
    <property type="term" value="F:fatty acid synthase activity"/>
    <property type="evidence" value="ECO:0007669"/>
    <property type="project" value="TreeGrafter"/>
</dbReference>
<dbReference type="SMART" id="SM00825">
    <property type="entry name" value="PKS_KS"/>
    <property type="match status" value="1"/>
</dbReference>
<dbReference type="GO" id="GO:1901336">
    <property type="term" value="P:lactone biosynthetic process"/>
    <property type="evidence" value="ECO:0007669"/>
    <property type="project" value="UniProtKB-ARBA"/>
</dbReference>
<dbReference type="Gene3D" id="3.90.180.10">
    <property type="entry name" value="Medium-chain alcohol dehydrogenases, catalytic domain"/>
    <property type="match status" value="1"/>
</dbReference>
<dbReference type="Pfam" id="PF16197">
    <property type="entry name" value="KAsynt_C_assoc"/>
    <property type="match status" value="1"/>
</dbReference>
<dbReference type="InterPro" id="IPR029063">
    <property type="entry name" value="SAM-dependent_MTases_sf"/>
</dbReference>
<dbReference type="SUPFAM" id="SSF50129">
    <property type="entry name" value="GroES-like"/>
    <property type="match status" value="1"/>
</dbReference>
<feature type="active site" description="Proton donor; for dehydratase activity" evidence="9">
    <location>
        <position position="1204"/>
    </location>
</feature>
<dbReference type="GO" id="GO:0032259">
    <property type="term" value="P:methylation"/>
    <property type="evidence" value="ECO:0007669"/>
    <property type="project" value="UniProtKB-KW"/>
</dbReference>
<dbReference type="InterPro" id="IPR009081">
    <property type="entry name" value="PP-bd_ACP"/>
</dbReference>
<dbReference type="Pfam" id="PF00698">
    <property type="entry name" value="Acyl_transf_1"/>
    <property type="match status" value="1"/>
</dbReference>
<dbReference type="Gene3D" id="3.40.47.10">
    <property type="match status" value="1"/>
</dbReference>
<evidence type="ECO:0000259" key="12">
    <source>
        <dbReference type="PROSITE" id="PS52019"/>
    </source>
</evidence>
<dbReference type="EMBL" id="MNBE01000353">
    <property type="protein sequence ID" value="OKP10353.1"/>
    <property type="molecule type" value="Genomic_DNA"/>
</dbReference>
<keyword evidence="3" id="KW-0489">Methyltransferase</keyword>
<protein>
    <submittedName>
        <fullName evidence="13">Lovastatin diketide synthase LovF</fullName>
    </submittedName>
</protein>
<sequence>MTNSQHEPVAIVGMGCRWPGGAHSTPQFWKFLRDRVDGWKEFNSPRFSTAGFHHPNADRPGSFSMKGAFLASEDARLFDHAFFGMTPMEVETMDPSQRKLLEVAYEAIENAGETWESVSGSRTGVFVGNFCLDHWMIQSRDWDNPRPYAFTGAGTSILANRISYIFNFHGPSLTVDTACSSSMYALHLAVNAIRAGDCDAAIVGAANWIADPGVQIALDKLGALSASSRCHTFDARAEGYARGEGYGAIYLKKADLAVADQSPIRAMIRGTAINSNGRTGGITRPSAQGQETVIRDAYRNAGDLPFHETSYFECHGTGTYVGDPIEVAAVGRVFAGERTAEDPLLVGSVKSNIGHGEGSSALASVMKVVLALEKGEIPPVFSLETRNPNINFLDGRIEPVTEVRPWPADRLRRASINSFGYGGANGHCIIDHVNNVLPNYVAPGVYKAAANGDANGGLNGKTNGHADDHVYGLTNGHINGHTNGDTNGHQNGTSSHHRPIVKKLRRTAVRNATTRQYVLLPLSAHKEDSLRSNLDVLGPILPQLSLADLAYTLGTRRSKLAQRAFCIVDQDNVGSSLELEGRITRAPLQPANVAFIFTGQGAQWPGMGAELLHYRVFQTAMRHLDEVLGTLRHPPSWSLADLLTGTGEAASIHMAGISQTICTAVQIGLVDLLASWSIWPAAVAGHSSGEIAAAYASGHITAAEAIVAAYLRGQAVSGNQKKGAMLAVGLGIDDVAPYLDTRDHEVQIAAINSPGSVTLAGDETAIDAISDMLTTAGFFNRKLNTGGNAYHSHHMRPIGREYMDNLVDGMAHLQQLGLVSDPEGRYQPVPWISSVTPGKAPGQVGDNLSSYWRANLESPVRFSEAITRLVSMDDLSIDGLVEIGPHPALKSPLEQIVKAAGKKVAYASTLRRQEDSRRSVLQLAGTLFTWNAAVDLAAVNAVDAVAGAGLEHGCTCLELPPYQYTYAGLNYHESRASKEYRLRPILRHDLLGSQVVGTTKLRPQWCNILRIKDVPWLADHRLAPDAVLPGAAYLAMAVEAATRIHHTFPDSPRITGVSLRDVAIKTALVIPENDYGVEVMTSLELVDVATAASPAWVTFSISSMGRESNEWTEHSTGQVKVELQAPEISLDAEDTIPPVVRSVDTRAWYQQFRAIGLDYGPAFQPLSQIGVDPASRRAVATIDLHSTSMAGGESRYALHPASLDGAIQLGLIACHGGRPSEAHTAFVPVRFSHLYLAYHETAAPSAMAIARGSRQGVRSAHLNVRMRGPNGELWLQMEGLRCLGYSSETKAMDRAFSSPFTRLVWKPDLRLLSNEQARRMYPPPKANVGKSPLWGITDKVAHFIVVSIYEAFATGPDRPQPSGDVGHFFDWIVRKTETDASQLMEEARGLARHGRLRSTIDDLVEQATDVIEVRIAKLLHDNMADILHERRTGIDVILGEELLTPLYQSGLLMTGIYPQLHHVLEGLAHANPNLRILEIGGGTGGATRVAMDAFGQGPNGIKAYRDYMFTDYSPGFLSAARDAMADLHDVEFSVYDMETDPQEQGYELATYDLIIACQVLHATSNMHRTLTHCQQLLRPGGRLVLVETNRHFTVPGVVVGTFTGYWAGIPDGRVDAPFQSVEGWDASLRQAGFSGLDLVLDDFPAPNNTTSVMVSTAMLPSPGESPPQPTVQMLHTDKVNPSLVKQISEEFAQRQIVVQPSRFPEDATTVTTGSRVVALLDDEHLLLDPAEDDLQAFQHVARHAASLITITSCGTVSGHSPDGALIPGLLRVLQNENPASQYLSVDIDADHFALGDAEATELARSIADLQLRLDREPVVEEAEGEPLDREYSWQEGCLWVSRHVPDAGFHAHYGLRSHDRKMEQRALAASPGPVRAAFEAPGVLNSLYFTPYTELLQPLAPGWIDVAVAAVGVNWADLHTWTGSIDRNHLSSEYSGTVTAVGPQVTGVEVGDRVYGLGPGQLGSSARVPAAFARPVRPGDDLVQMATIPMAYATAVYIFDHVARLLGGEAVLVHCGAKDVAQACIRLAKAKGANVFALVDTDEEANVLVRDLVVLPRSHVLSSCRVRDLQQAAALTAKGAFDVITGTARGERLSALMQVLAPQGHLVDVAQVEVHTPSTMALDILRTNATYCSVDTASILESDPGLGADLLHAVDRYYRTGTIGPLAKIEVVDVGQSAAALATFSTLSGKLVVSFENPHSLVRMAPSPPQVTFKADALYVITGALGGLGQSLTRWMADHGAMHLALLSRRQLAQVPGADSLVESLRGRGIDVQCISCNVSSRDEVMQVVDQLSSARPIRGIVHAAGSYLDLTFDKVSLARWKDSIAAKVAGTRHLHEATLAMPLDFFVMPTSALSVYAFATQGAYTAANNFQDAFARFRRRQGLPASTVSFSLIHEVTDVGTDTMTIDLFERNKALAVGESEFLALAEPVFLNNQTADPNGDALAATQWAGQRGDPLSAANLHTYLDPAGMLARKRQEIDRASTGVAQPRWYSDGRVAIMMRAFLDAQQHAADLQGSSLDPGAKETTAHLRSTFDTAIARGGEARGETVAFVLGAITRAVAEMLFVDVESIDPAKSLADLGVDSLIAAELRNWFLQALGVNISMLDLLEPTLSISGRATGITDAALSSST</sequence>
<evidence type="ECO:0000256" key="2">
    <source>
        <dbReference type="ARBA" id="ARBA00022553"/>
    </source>
</evidence>
<keyword evidence="6" id="KW-0560">Oxidoreductase</keyword>
<dbReference type="InterPro" id="IPR049551">
    <property type="entry name" value="PKS_DH_C"/>
</dbReference>
<evidence type="ECO:0000313" key="14">
    <source>
        <dbReference type="Proteomes" id="UP000186955"/>
    </source>
</evidence>
<dbReference type="GO" id="GO:0016491">
    <property type="term" value="F:oxidoreductase activity"/>
    <property type="evidence" value="ECO:0007669"/>
    <property type="project" value="UniProtKB-KW"/>
</dbReference>
<dbReference type="InterPro" id="IPR042104">
    <property type="entry name" value="PKS_dehydratase_sf"/>
</dbReference>
<dbReference type="Pfam" id="PF14765">
    <property type="entry name" value="PS-DH"/>
    <property type="match status" value="1"/>
</dbReference>
<feature type="active site" description="Proton acceptor; for dehydratase activity" evidence="9">
    <location>
        <position position="1020"/>
    </location>
</feature>
<feature type="region of interest" description="C-terminal hotdog fold" evidence="9">
    <location>
        <begin position="1140"/>
        <end position="1291"/>
    </location>
</feature>
<dbReference type="PANTHER" id="PTHR43775">
    <property type="entry name" value="FATTY ACID SYNTHASE"/>
    <property type="match status" value="1"/>
</dbReference>
<dbReference type="InterPro" id="IPR014030">
    <property type="entry name" value="Ketoacyl_synth_N"/>
</dbReference>
<dbReference type="SUPFAM" id="SSF53335">
    <property type="entry name" value="S-adenosyl-L-methionine-dependent methyltransferases"/>
    <property type="match status" value="1"/>
</dbReference>
<dbReference type="InterPro" id="IPR013217">
    <property type="entry name" value="Methyltransf_12"/>
</dbReference>
<dbReference type="Pfam" id="PF00109">
    <property type="entry name" value="ketoacyl-synt"/>
    <property type="match status" value="1"/>
</dbReference>
<dbReference type="PROSITE" id="PS50075">
    <property type="entry name" value="CARRIER"/>
    <property type="match status" value="1"/>
</dbReference>
<dbReference type="InterPro" id="IPR014043">
    <property type="entry name" value="Acyl_transferase_dom"/>
</dbReference>
<dbReference type="CDD" id="cd00833">
    <property type="entry name" value="PKS"/>
    <property type="match status" value="1"/>
</dbReference>
<evidence type="ECO:0000259" key="11">
    <source>
        <dbReference type="PROSITE" id="PS52004"/>
    </source>
</evidence>
<dbReference type="Gene3D" id="3.40.50.720">
    <property type="entry name" value="NAD(P)-binding Rossmann-like Domain"/>
    <property type="match status" value="3"/>
</dbReference>
<dbReference type="STRING" id="1316194.A0A1Q5UD13"/>
<feature type="region of interest" description="N-terminal hotdog fold" evidence="9">
    <location>
        <begin position="988"/>
        <end position="1126"/>
    </location>
</feature>
<dbReference type="Pfam" id="PF00550">
    <property type="entry name" value="PP-binding"/>
    <property type="match status" value="1"/>
</dbReference>
<dbReference type="InterPro" id="IPR049552">
    <property type="entry name" value="PKS_DH_N"/>
</dbReference>
<evidence type="ECO:0000256" key="8">
    <source>
        <dbReference type="ARBA" id="ARBA00023315"/>
    </source>
</evidence>
<dbReference type="GO" id="GO:0008168">
    <property type="term" value="F:methyltransferase activity"/>
    <property type="evidence" value="ECO:0007669"/>
    <property type="project" value="UniProtKB-KW"/>
</dbReference>
<dbReference type="Gene3D" id="1.10.1200.10">
    <property type="entry name" value="ACP-like"/>
    <property type="match status" value="1"/>
</dbReference>
<dbReference type="InterPro" id="IPR020841">
    <property type="entry name" value="PKS_Beta-ketoAc_synthase_dom"/>
</dbReference>
<evidence type="ECO:0000256" key="9">
    <source>
        <dbReference type="PROSITE-ProRule" id="PRU01363"/>
    </source>
</evidence>
<keyword evidence="5" id="KW-0521">NADP</keyword>
<gene>
    <name evidence="13" type="ORF">PENSUB_4200</name>
</gene>
<dbReference type="SMART" id="SM00827">
    <property type="entry name" value="PKS_AT"/>
    <property type="match status" value="1"/>
</dbReference>
<dbReference type="Gene3D" id="3.40.366.10">
    <property type="entry name" value="Malonyl-Coenzyme A Acyl Carrier Protein, domain 2"/>
    <property type="match status" value="1"/>
</dbReference>
<dbReference type="SMART" id="SM00823">
    <property type="entry name" value="PKS_PP"/>
    <property type="match status" value="1"/>
</dbReference>
<dbReference type="InterPro" id="IPR013154">
    <property type="entry name" value="ADH-like_N"/>
</dbReference>
<evidence type="ECO:0000256" key="6">
    <source>
        <dbReference type="ARBA" id="ARBA00023002"/>
    </source>
</evidence>
<dbReference type="InterPro" id="IPR011032">
    <property type="entry name" value="GroES-like_sf"/>
</dbReference>
<dbReference type="InterPro" id="IPR020807">
    <property type="entry name" value="PKS_DH"/>
</dbReference>
<dbReference type="SUPFAM" id="SSF55048">
    <property type="entry name" value="Probable ACP-binding domain of malonyl-CoA ACP transacylase"/>
    <property type="match status" value="1"/>
</dbReference>
<keyword evidence="14" id="KW-1185">Reference proteome</keyword>
<dbReference type="Pfam" id="PF22621">
    <property type="entry name" value="CurL-like_PKS_C"/>
    <property type="match status" value="1"/>
</dbReference>
<dbReference type="InterPro" id="IPR032821">
    <property type="entry name" value="PKS_assoc"/>
</dbReference>
<dbReference type="InterPro" id="IPR049900">
    <property type="entry name" value="PKS_mFAS_DH"/>
</dbReference>
<dbReference type="PROSITE" id="PS52004">
    <property type="entry name" value="KS3_2"/>
    <property type="match status" value="1"/>
</dbReference>
<dbReference type="PANTHER" id="PTHR43775:SF50">
    <property type="entry name" value="HIGHLY REDUCING POLYKETIDE SYNTHASE SRDA"/>
    <property type="match status" value="1"/>
</dbReference>
<dbReference type="InterPro" id="IPR016039">
    <property type="entry name" value="Thiolase-like"/>
</dbReference>
<feature type="domain" description="Carrier" evidence="10">
    <location>
        <begin position="2547"/>
        <end position="2625"/>
    </location>
</feature>
<evidence type="ECO:0000259" key="10">
    <source>
        <dbReference type="PROSITE" id="PS50075"/>
    </source>
</evidence>
<dbReference type="GO" id="GO:0006633">
    <property type="term" value="P:fatty acid biosynthetic process"/>
    <property type="evidence" value="ECO:0007669"/>
    <property type="project" value="InterPro"/>
</dbReference>
<dbReference type="InterPro" id="IPR014031">
    <property type="entry name" value="Ketoacyl_synth_C"/>
</dbReference>
<dbReference type="PROSITE" id="PS00606">
    <property type="entry name" value="KS3_1"/>
    <property type="match status" value="1"/>
</dbReference>
<dbReference type="InterPro" id="IPR020806">
    <property type="entry name" value="PKS_PP-bd"/>
</dbReference>
<evidence type="ECO:0000256" key="4">
    <source>
        <dbReference type="ARBA" id="ARBA00022679"/>
    </source>
</evidence>
<dbReference type="InterPro" id="IPR050091">
    <property type="entry name" value="PKS_NRPS_Biosynth_Enz"/>
</dbReference>
<dbReference type="SUPFAM" id="SSF51735">
    <property type="entry name" value="NAD(P)-binding Rossmann-fold domains"/>
    <property type="match status" value="2"/>
</dbReference>
<dbReference type="SUPFAM" id="SSF53901">
    <property type="entry name" value="Thiolase-like"/>
    <property type="match status" value="1"/>
</dbReference>